<protein>
    <submittedName>
        <fullName evidence="3">Uncharacterized protein</fullName>
    </submittedName>
</protein>
<dbReference type="RefSeq" id="WP_184883116.1">
    <property type="nucleotide sequence ID" value="NZ_BAAAHD010000091.1"/>
</dbReference>
<organism evidence="3 4">
    <name type="scientific">Actinomadura livida</name>
    <dbReference type="NCBI Taxonomy" id="79909"/>
    <lineage>
        <taxon>Bacteria</taxon>
        <taxon>Bacillati</taxon>
        <taxon>Actinomycetota</taxon>
        <taxon>Actinomycetes</taxon>
        <taxon>Streptosporangiales</taxon>
        <taxon>Thermomonosporaceae</taxon>
        <taxon>Actinomadura</taxon>
    </lineage>
</organism>
<dbReference type="EMBL" id="BAAAHD010000091">
    <property type="protein sequence ID" value="GAA0597859.1"/>
    <property type="molecule type" value="Genomic_DNA"/>
</dbReference>
<evidence type="ECO:0000313" key="4">
    <source>
        <dbReference type="Proteomes" id="UP000549343"/>
    </source>
</evidence>
<gene>
    <name evidence="3" type="ORF">F4557_002877</name>
    <name evidence="2" type="ORF">GCM10009546_69880</name>
</gene>
<keyword evidence="5" id="KW-1185">Reference proteome</keyword>
<feature type="compositionally biased region" description="Basic and acidic residues" evidence="1">
    <location>
        <begin position="71"/>
        <end position="95"/>
    </location>
</feature>
<feature type="compositionally biased region" description="Polar residues" evidence="1">
    <location>
        <begin position="260"/>
        <end position="270"/>
    </location>
</feature>
<evidence type="ECO:0000313" key="3">
    <source>
        <dbReference type="EMBL" id="MBB4774459.1"/>
    </source>
</evidence>
<evidence type="ECO:0000256" key="1">
    <source>
        <dbReference type="SAM" id="MobiDB-lite"/>
    </source>
</evidence>
<feature type="region of interest" description="Disordered" evidence="1">
    <location>
        <begin position="1"/>
        <end position="388"/>
    </location>
</feature>
<dbReference type="Proteomes" id="UP000549343">
    <property type="component" value="Unassembled WGS sequence"/>
</dbReference>
<evidence type="ECO:0000313" key="2">
    <source>
        <dbReference type="EMBL" id="GAA0597859.1"/>
    </source>
</evidence>
<reference evidence="3 4" key="2">
    <citation type="submission" date="2020-08" db="EMBL/GenBank/DDBJ databases">
        <title>Sequencing the genomes of 1000 actinobacteria strains.</title>
        <authorList>
            <person name="Klenk H.-P."/>
        </authorList>
    </citation>
    <scope>NUCLEOTIDE SEQUENCE [LARGE SCALE GENOMIC DNA]</scope>
    <source>
        <strain evidence="3 4">DSM 44772</strain>
    </source>
</reference>
<comment type="caution">
    <text evidence="3">The sequence shown here is derived from an EMBL/GenBank/DDBJ whole genome shotgun (WGS) entry which is preliminary data.</text>
</comment>
<evidence type="ECO:0000313" key="5">
    <source>
        <dbReference type="Proteomes" id="UP001501427"/>
    </source>
</evidence>
<feature type="region of interest" description="Disordered" evidence="1">
    <location>
        <begin position="401"/>
        <end position="438"/>
    </location>
</feature>
<dbReference type="EMBL" id="JACHMV010000001">
    <property type="protein sequence ID" value="MBB4774459.1"/>
    <property type="molecule type" value="Genomic_DNA"/>
</dbReference>
<feature type="compositionally biased region" description="Basic and acidic residues" evidence="1">
    <location>
        <begin position="11"/>
        <end position="25"/>
    </location>
</feature>
<proteinExistence type="predicted"/>
<feature type="compositionally biased region" description="Basic and acidic residues" evidence="1">
    <location>
        <begin position="359"/>
        <end position="387"/>
    </location>
</feature>
<feature type="compositionally biased region" description="Polar residues" evidence="1">
    <location>
        <begin position="408"/>
        <end position="417"/>
    </location>
</feature>
<feature type="compositionally biased region" description="Basic and acidic residues" evidence="1">
    <location>
        <begin position="119"/>
        <end position="130"/>
    </location>
</feature>
<dbReference type="Proteomes" id="UP001501427">
    <property type="component" value="Unassembled WGS sequence"/>
</dbReference>
<feature type="compositionally biased region" description="Basic and acidic residues" evidence="1">
    <location>
        <begin position="159"/>
        <end position="184"/>
    </location>
</feature>
<name>A0A7W7ICA4_9ACTN</name>
<reference evidence="2" key="3">
    <citation type="submission" date="2023-12" db="EMBL/GenBank/DDBJ databases">
        <authorList>
            <person name="Sun Q."/>
            <person name="Inoue M."/>
        </authorList>
    </citation>
    <scope>NUCLEOTIDE SEQUENCE</scope>
    <source>
        <strain evidence="2">JCM 10667</strain>
    </source>
</reference>
<sequence>MGIDRPGGTDTHAENVEKPPAEDRPAAPPPDRPGSPGQPSRLESLRAAREAQEARRAETGTQQTAPQETGAEQRDEREKDRGESSSAEPADKEPDAQAGPKLPERGPGGETESDTEAGSGDRDRETDRSGSEIGQARPDGRGEQPYAAATGELTPEQGTEPRGEVRDDKAEPSYDGPADERPDAPAEPQTDEDRPMTGETEPEDPQDRDHQPLPQQDGRVPGDDGNDSRGGAGNEQQPQADDQPAGHDNTPQDEPAPADQQDSGSETQQAAEAPVRASENPEPGDAPLFRVAWLPAAEEGVTRWTSPVVQFNEQMPGNQIERRDRNAEGRPGTLATTEDEPNKYRNLPELTRDGTPGRGELRPPEDDPVDRNPDPEEGKRSRWENYDRVNTAFDATKNIIKGVKDLQSKPSPTGQAESKTDVGAPKPEPHTGYATDPMSNGIVAFAALLSGGVQMYRNYRPTRRSEHADN</sequence>
<feature type="compositionally biased region" description="Basic and acidic residues" evidence="1">
    <location>
        <begin position="43"/>
        <end position="58"/>
    </location>
</feature>
<dbReference type="AlphaFoldDB" id="A0A7W7ICA4"/>
<reference evidence="2 5" key="1">
    <citation type="journal article" date="2019" name="Int. J. Syst. Evol. Microbiol.">
        <title>The Global Catalogue of Microorganisms (GCM) 10K type strain sequencing project: providing services to taxonomists for standard genome sequencing and annotation.</title>
        <authorList>
            <consortium name="The Broad Institute Genomics Platform"/>
            <consortium name="The Broad Institute Genome Sequencing Center for Infectious Disease"/>
            <person name="Wu L."/>
            <person name="Ma J."/>
        </authorList>
    </citation>
    <scope>NUCLEOTIDE SEQUENCE [LARGE SCALE GENOMIC DNA]</scope>
    <source>
        <strain evidence="2 5">JCM 10667</strain>
    </source>
</reference>
<feature type="compositionally biased region" description="Polar residues" evidence="1">
    <location>
        <begin position="303"/>
        <end position="317"/>
    </location>
</feature>
<accession>A0A7W7ICA4</accession>